<feature type="domain" description="FAD-binding FR-type" evidence="14">
    <location>
        <begin position="974"/>
        <end position="1224"/>
    </location>
</feature>
<keyword evidence="7" id="KW-0274">FAD</keyword>
<dbReference type="Gene3D" id="3.40.50.360">
    <property type="match status" value="1"/>
</dbReference>
<evidence type="ECO:0000256" key="11">
    <source>
        <dbReference type="ARBA" id="ARBA00049342"/>
    </source>
</evidence>
<dbReference type="PROSITE" id="PS00086">
    <property type="entry name" value="CYTOCHROME_P450"/>
    <property type="match status" value="1"/>
</dbReference>
<dbReference type="SUPFAM" id="SSF52343">
    <property type="entry name" value="Ferredoxin reductase-like, C-terminal NADP-linked domain"/>
    <property type="match status" value="1"/>
</dbReference>
<feature type="compositionally biased region" description="Pro residues" evidence="12">
    <location>
        <begin position="1444"/>
        <end position="1455"/>
    </location>
</feature>
<sequence length="1494" mass="158284">PRRRAAWDHPELPPPWPTGAGPRPGEPLAEEAPPGPPRGELTSPDSVAPPPGAAAVDAGSWIVDGLWRGGCSERVNSQEYNSSQETLAMRAGPAQNPVESSLPATWSYWDGPVAAAPATQLDATRDEAASAGDAEPCFAATQAYPEAGASPTPGARPRPGGRQLGPSFSIGCSATLSGVARLVRGMLPTMLASIFRADEGAAGQRKQPADAEGVPLPRGPAPLPVIGNLCDLTGLAGGGKDIPGHPDGGLHMHIPRLVSEYGGLFTLEIPSGLVGLPLQKLGGPTAVVADPDLLGEMFRRPEVFQKRLFKHSALRKGVAGQGLFTTDDDEPIHDQAARILLPAFSMKGMQEYFSIILDTTETLVQQFNRRGGAGAIDLHPLLSCYTFDIIGRVGFGHDFRSLTEPCRFLDLFTEFSEARLRLNGGVGGSFAPTKLVAGMMSGEIAHLQRIQGQIAEEIQALIAAKKQSCTGGGGGGSGGCPFSGAASADPSGCPFAAAAGGEGGRAVKDMAARMLTVPDPETGEMLPSDNVVSQAATFLVAGHDSTSTAITMLLYHVASNPDVEEKVYNEVMSIVGHGPITWEALGRMKYCTQVVKENLRLFAPAPNFVKSSPPDEEVSLGPYRIPPGTSLFCSIWGLHRNPKVYPDPLRFDPDRWSDENAAGRSPYAWLPFSYGKRACIGQQLSLIEQRVCLATLCRRFHLRVDPATRLSVTAPLFLDPQGILLKCVPRGADVERPPPSAPAVAAAASARVHDVREVEELRGKRLVVLFGSNMGTCEDLADRAASTGQRIGMVVEKHPMDRLASGLQLPKGADGATIVVTSVYNGQPPDNARRFSEWVDSPSAQAAVAGARFGVFGCGNRQWAATYMKFPRRVQERLESLGAESMIPLGEGDVDGGEAEFSFVRWLVSASVALMRAHGAQIPESIKESMYPKPPVYEVLLKLGATADDIPIEVARANAEESKQRALNSFLAGNRAFLANVTSNRELLTAPGRSTRHIEVELPEGTSYLAGDHLGVVGANPDDVVLAYMDQLGLAHDAVVRLELEEGQSLSTVPLGRQVSAFVALARHFELQQPASRPQLHALAKLAADAAEAEHLRALAEYGRGNTGELPEGCPDEYERHVLRPRRTILEILREHPSVNAPAGVVLGMLPPMKPRYYSISSSPKVSPRTATISVSVVQGRSPTGRLHLGLCSTCLRSQTGQTPYPPTVMPRRPLGPSGLGVPLVAFVKDTGSSFRLPAGDVPVIMVGPGTGVAPMRGFIQDRVADGRSENVLFFGCRDESDYIYRNELEAWEKEGCLKLFVAFSRKQGTPKTYVQDIISQEAALVAEHARRGGYIYICGDASKMAPDVKATFARVLTEAGLGDDCVEKMMAEGRYCEETHSGCVAPLGWVGHPGSSSAVVKGLSFWAADGQPESQGADLPETQEVYADLPDEADEAPVALVAPPAPAAPDPPAAPSAAALAPVGLVAPEPPAAPAAAEAAPEAPAAQAAPVPQ</sequence>
<evidence type="ECO:0000313" key="15">
    <source>
        <dbReference type="EMBL" id="CAK0812983.1"/>
    </source>
</evidence>
<dbReference type="Pfam" id="PF00175">
    <property type="entry name" value="NAD_binding_1"/>
    <property type="match status" value="1"/>
</dbReference>
<keyword evidence="8" id="KW-0521">NADP</keyword>
<evidence type="ECO:0000259" key="13">
    <source>
        <dbReference type="PROSITE" id="PS50902"/>
    </source>
</evidence>
<evidence type="ECO:0000256" key="7">
    <source>
        <dbReference type="ARBA" id="ARBA00022827"/>
    </source>
</evidence>
<feature type="compositionally biased region" description="Low complexity" evidence="12">
    <location>
        <begin position="1475"/>
        <end position="1494"/>
    </location>
</feature>
<dbReference type="InterPro" id="IPR017972">
    <property type="entry name" value="Cyt_P450_CS"/>
</dbReference>
<feature type="region of interest" description="Disordered" evidence="12">
    <location>
        <begin position="1"/>
        <end position="56"/>
    </location>
</feature>
<feature type="domain" description="Flavodoxin-like" evidence="13">
    <location>
        <begin position="766"/>
        <end position="911"/>
    </location>
</feature>
<dbReference type="InterPro" id="IPR023173">
    <property type="entry name" value="NADPH_Cyt_P450_Rdtase_alpha"/>
</dbReference>
<comment type="cofactor">
    <cofactor evidence="1">
        <name>FMN</name>
        <dbReference type="ChEBI" id="CHEBI:58210"/>
    </cofactor>
</comment>
<dbReference type="Gene3D" id="3.40.50.80">
    <property type="entry name" value="Nucleotide-binding domain of ferredoxin-NADP reductase (FNR) module"/>
    <property type="match status" value="1"/>
</dbReference>
<keyword evidence="5" id="KW-0285">Flavoprotein</keyword>
<evidence type="ECO:0000256" key="9">
    <source>
        <dbReference type="ARBA" id="ARBA00023002"/>
    </source>
</evidence>
<dbReference type="InterPro" id="IPR017927">
    <property type="entry name" value="FAD-bd_FR_type"/>
</dbReference>
<evidence type="ECO:0000256" key="6">
    <source>
        <dbReference type="ARBA" id="ARBA00022643"/>
    </source>
</evidence>
<feature type="region of interest" description="Disordered" evidence="12">
    <location>
        <begin position="1468"/>
        <end position="1494"/>
    </location>
</feature>
<organism evidence="15 16">
    <name type="scientific">Prorocentrum cordatum</name>
    <dbReference type="NCBI Taxonomy" id="2364126"/>
    <lineage>
        <taxon>Eukaryota</taxon>
        <taxon>Sar</taxon>
        <taxon>Alveolata</taxon>
        <taxon>Dinophyceae</taxon>
        <taxon>Prorocentrales</taxon>
        <taxon>Prorocentraceae</taxon>
        <taxon>Prorocentrum</taxon>
    </lineage>
</organism>
<evidence type="ECO:0000256" key="10">
    <source>
        <dbReference type="ARBA" id="ARBA00023797"/>
    </source>
</evidence>
<dbReference type="Proteomes" id="UP001189429">
    <property type="component" value="Unassembled WGS sequence"/>
</dbReference>
<proteinExistence type="inferred from homology"/>
<dbReference type="PROSITE" id="PS50902">
    <property type="entry name" value="FLAVODOXIN_LIKE"/>
    <property type="match status" value="1"/>
</dbReference>
<dbReference type="Pfam" id="PF00667">
    <property type="entry name" value="FAD_binding_1"/>
    <property type="match status" value="1"/>
</dbReference>
<comment type="similarity">
    <text evidence="3">In the N-terminal section; belongs to the cytochrome P450 family.</text>
</comment>
<dbReference type="EMBL" id="CAUYUJ010005268">
    <property type="protein sequence ID" value="CAK0812983.1"/>
    <property type="molecule type" value="Genomic_DNA"/>
</dbReference>
<evidence type="ECO:0000256" key="4">
    <source>
        <dbReference type="ARBA" id="ARBA00022448"/>
    </source>
</evidence>
<dbReference type="EC" id="1.6.2.4" evidence="10"/>
<gene>
    <name evidence="15" type="ORF">PCOR1329_LOCUS17080</name>
</gene>
<comment type="caution">
    <text evidence="15">The sequence shown here is derived from an EMBL/GenBank/DDBJ whole genome shotgun (WGS) entry which is preliminary data.</text>
</comment>
<evidence type="ECO:0000256" key="3">
    <source>
        <dbReference type="ARBA" id="ARBA00010018"/>
    </source>
</evidence>
<evidence type="ECO:0000256" key="12">
    <source>
        <dbReference type="SAM" id="MobiDB-lite"/>
    </source>
</evidence>
<dbReference type="InterPro" id="IPR001709">
    <property type="entry name" value="Flavoprot_Pyr_Nucl_cyt_Rdtase"/>
</dbReference>
<dbReference type="InterPro" id="IPR003097">
    <property type="entry name" value="CysJ-like_FAD-binding"/>
</dbReference>
<comment type="catalytic activity">
    <reaction evidence="11">
        <text>2 oxidized [cytochrome P450] + NADPH = 2 reduced [cytochrome P450] + NADP(+) + H(+)</text>
        <dbReference type="Rhea" id="RHEA:24040"/>
        <dbReference type="Rhea" id="RHEA-COMP:14627"/>
        <dbReference type="Rhea" id="RHEA-COMP:14628"/>
        <dbReference type="ChEBI" id="CHEBI:15378"/>
        <dbReference type="ChEBI" id="CHEBI:55376"/>
        <dbReference type="ChEBI" id="CHEBI:57783"/>
        <dbReference type="ChEBI" id="CHEBI:58349"/>
        <dbReference type="ChEBI" id="CHEBI:60344"/>
        <dbReference type="EC" id="1.6.2.4"/>
    </reaction>
</comment>
<evidence type="ECO:0000256" key="2">
    <source>
        <dbReference type="ARBA" id="ARBA00001974"/>
    </source>
</evidence>
<comment type="cofactor">
    <cofactor evidence="2">
        <name>FAD</name>
        <dbReference type="ChEBI" id="CHEBI:57692"/>
    </cofactor>
</comment>
<dbReference type="PRINTS" id="PR00369">
    <property type="entry name" value="FLAVODOXIN"/>
</dbReference>
<dbReference type="Gene3D" id="1.10.630.10">
    <property type="entry name" value="Cytochrome P450"/>
    <property type="match status" value="1"/>
</dbReference>
<keyword evidence="16" id="KW-1185">Reference proteome</keyword>
<dbReference type="PANTHER" id="PTHR19384">
    <property type="entry name" value="NITRIC OXIDE SYNTHASE-RELATED"/>
    <property type="match status" value="1"/>
</dbReference>
<dbReference type="PANTHER" id="PTHR19384:SF17">
    <property type="entry name" value="NADPH--CYTOCHROME P450 REDUCTASE"/>
    <property type="match status" value="1"/>
</dbReference>
<feature type="compositionally biased region" description="Low complexity" evidence="12">
    <location>
        <begin position="18"/>
        <end position="46"/>
    </location>
</feature>
<feature type="region of interest" description="Disordered" evidence="12">
    <location>
        <begin position="1439"/>
        <end position="1458"/>
    </location>
</feature>
<keyword evidence="6" id="KW-0288">FMN</keyword>
<evidence type="ECO:0000256" key="1">
    <source>
        <dbReference type="ARBA" id="ARBA00001917"/>
    </source>
</evidence>
<feature type="non-terminal residue" evidence="15">
    <location>
        <position position="1"/>
    </location>
</feature>
<dbReference type="SUPFAM" id="SSF48264">
    <property type="entry name" value="Cytochrome P450"/>
    <property type="match status" value="1"/>
</dbReference>
<dbReference type="InterPro" id="IPR001094">
    <property type="entry name" value="Flavdoxin-like"/>
</dbReference>
<dbReference type="InterPro" id="IPR036396">
    <property type="entry name" value="Cyt_P450_sf"/>
</dbReference>
<dbReference type="Pfam" id="PF00258">
    <property type="entry name" value="Flavodoxin_1"/>
    <property type="match status" value="1"/>
</dbReference>
<dbReference type="SUPFAM" id="SSF52218">
    <property type="entry name" value="Flavoproteins"/>
    <property type="match status" value="1"/>
</dbReference>
<dbReference type="InterPro" id="IPR039261">
    <property type="entry name" value="FNR_nucleotide-bd"/>
</dbReference>
<dbReference type="InterPro" id="IPR029039">
    <property type="entry name" value="Flavoprotein-like_sf"/>
</dbReference>
<accession>A0ABN9R2L2</accession>
<dbReference type="PRINTS" id="PR00371">
    <property type="entry name" value="FPNCR"/>
</dbReference>
<evidence type="ECO:0000256" key="5">
    <source>
        <dbReference type="ARBA" id="ARBA00022630"/>
    </source>
</evidence>
<dbReference type="InterPro" id="IPR001128">
    <property type="entry name" value="Cyt_P450"/>
</dbReference>
<feature type="region of interest" description="Disordered" evidence="12">
    <location>
        <begin position="145"/>
        <end position="166"/>
    </location>
</feature>
<feature type="non-terminal residue" evidence="15">
    <location>
        <position position="1494"/>
    </location>
</feature>
<dbReference type="Gene3D" id="2.40.30.10">
    <property type="entry name" value="Translation factors"/>
    <property type="match status" value="1"/>
</dbReference>
<name>A0ABN9R2L2_9DINO</name>
<dbReference type="Pfam" id="PF00067">
    <property type="entry name" value="p450"/>
    <property type="match status" value="1"/>
</dbReference>
<evidence type="ECO:0000256" key="8">
    <source>
        <dbReference type="ARBA" id="ARBA00022857"/>
    </source>
</evidence>
<protein>
    <recommendedName>
        <fullName evidence="10">NADPH--hemoprotein reductase</fullName>
        <ecNumber evidence="10">1.6.2.4</ecNumber>
    </recommendedName>
</protein>
<dbReference type="PROSITE" id="PS51384">
    <property type="entry name" value="FAD_FR"/>
    <property type="match status" value="1"/>
</dbReference>
<feature type="compositionally biased region" description="Basic and acidic residues" evidence="12">
    <location>
        <begin position="1"/>
        <end position="11"/>
    </location>
</feature>
<keyword evidence="9" id="KW-0560">Oxidoreductase</keyword>
<evidence type="ECO:0000259" key="14">
    <source>
        <dbReference type="PROSITE" id="PS51384"/>
    </source>
</evidence>
<dbReference type="InterPro" id="IPR001433">
    <property type="entry name" value="OxRdtase_FAD/NAD-bd"/>
</dbReference>
<dbReference type="InterPro" id="IPR017938">
    <property type="entry name" value="Riboflavin_synthase-like_b-brl"/>
</dbReference>
<evidence type="ECO:0000313" key="16">
    <source>
        <dbReference type="Proteomes" id="UP001189429"/>
    </source>
</evidence>
<dbReference type="InterPro" id="IPR008254">
    <property type="entry name" value="Flavodoxin/NO_synth"/>
</dbReference>
<reference evidence="15" key="1">
    <citation type="submission" date="2023-10" db="EMBL/GenBank/DDBJ databases">
        <authorList>
            <person name="Chen Y."/>
            <person name="Shah S."/>
            <person name="Dougan E. K."/>
            <person name="Thang M."/>
            <person name="Chan C."/>
        </authorList>
    </citation>
    <scope>NUCLEOTIDE SEQUENCE [LARGE SCALE GENOMIC DNA]</scope>
</reference>
<dbReference type="Gene3D" id="1.20.990.10">
    <property type="entry name" value="NADPH-cytochrome p450 Reductase, Chain A, domain 3"/>
    <property type="match status" value="1"/>
</dbReference>
<dbReference type="SUPFAM" id="SSF63380">
    <property type="entry name" value="Riboflavin synthase domain-like"/>
    <property type="match status" value="1"/>
</dbReference>
<feature type="compositionally biased region" description="Low complexity" evidence="12">
    <location>
        <begin position="147"/>
        <end position="166"/>
    </location>
</feature>
<keyword evidence="4" id="KW-0813">Transport</keyword>